<evidence type="ECO:0008006" key="4">
    <source>
        <dbReference type="Google" id="ProtNLM"/>
    </source>
</evidence>
<sequence length="175" mass="17982">MSSRRTQRISFGASCKRAGSRANRTGSMQGGRSVARGAGNDRAQPSGDIRGEATAVMAAAPRTPGKAPRHAPGAALGVPYTESRSAGPGGCGAPPGGRDDQGAAGLRPIRPEPGPGHVDHTPDTGKVRGVRCINCNSALGKLRDDPVAMRRAIAYPEGNVWKPILEAPGVYQLPS</sequence>
<gene>
    <name evidence="2" type="ORF">CP981_07950</name>
</gene>
<dbReference type="AlphaFoldDB" id="A0AAE6NF85"/>
<evidence type="ECO:0000256" key="1">
    <source>
        <dbReference type="SAM" id="MobiDB-lite"/>
    </source>
</evidence>
<reference evidence="2 3" key="1">
    <citation type="submission" date="2017-09" db="EMBL/GenBank/DDBJ databases">
        <authorList>
            <person name="Lee N."/>
            <person name="Cho B.-K."/>
        </authorList>
    </citation>
    <scope>NUCLEOTIDE SEQUENCE [LARGE SCALE GENOMIC DNA]</scope>
    <source>
        <strain evidence="2 3">ATCC 23948</strain>
    </source>
</reference>
<dbReference type="EMBL" id="CP023691">
    <property type="protein sequence ID" value="QEV51597.1"/>
    <property type="molecule type" value="Genomic_DNA"/>
</dbReference>
<proteinExistence type="predicted"/>
<dbReference type="Proteomes" id="UP000325458">
    <property type="component" value="Chromosome"/>
</dbReference>
<organism evidence="2 3">
    <name type="scientific">Streptomyces platensis</name>
    <dbReference type="NCBI Taxonomy" id="58346"/>
    <lineage>
        <taxon>Bacteria</taxon>
        <taxon>Bacillati</taxon>
        <taxon>Actinomycetota</taxon>
        <taxon>Actinomycetes</taxon>
        <taxon>Kitasatosporales</taxon>
        <taxon>Streptomycetaceae</taxon>
        <taxon>Streptomyces</taxon>
    </lineage>
</organism>
<dbReference type="GeneID" id="300357173"/>
<dbReference type="SUPFAM" id="SSF54060">
    <property type="entry name" value="His-Me finger endonucleases"/>
    <property type="match status" value="1"/>
</dbReference>
<dbReference type="Pfam" id="PF02945">
    <property type="entry name" value="Endonuclease_7"/>
    <property type="match status" value="1"/>
</dbReference>
<dbReference type="KEGG" id="spla:CP981_07950"/>
<feature type="compositionally biased region" description="Basic and acidic residues" evidence="1">
    <location>
        <begin position="117"/>
        <end position="126"/>
    </location>
</feature>
<name>A0AAE6NF85_STRPT</name>
<evidence type="ECO:0000313" key="2">
    <source>
        <dbReference type="EMBL" id="QEV51597.1"/>
    </source>
</evidence>
<accession>A0AAE6NF85</accession>
<protein>
    <recommendedName>
        <fullName evidence="4">Recombination endonuclease VII</fullName>
    </recommendedName>
</protein>
<dbReference type="RefSeq" id="WP_085927763.1">
    <property type="nucleotide sequence ID" value="NZ_CP023691.1"/>
</dbReference>
<dbReference type="InterPro" id="IPR004211">
    <property type="entry name" value="Endonuclease_7"/>
</dbReference>
<dbReference type="Gene3D" id="3.40.1800.10">
    <property type="entry name" value="His-Me finger endonucleases"/>
    <property type="match status" value="1"/>
</dbReference>
<evidence type="ECO:0000313" key="3">
    <source>
        <dbReference type="Proteomes" id="UP000325458"/>
    </source>
</evidence>
<dbReference type="InterPro" id="IPR044925">
    <property type="entry name" value="His-Me_finger_sf"/>
</dbReference>
<dbReference type="InterPro" id="IPR038563">
    <property type="entry name" value="Endonuclease_7_sf"/>
</dbReference>
<feature type="region of interest" description="Disordered" evidence="1">
    <location>
        <begin position="1"/>
        <end position="126"/>
    </location>
</feature>